<keyword evidence="1" id="KW-0479">Metal-binding</keyword>
<proteinExistence type="predicted"/>
<organism evidence="4 5">
    <name type="scientific">Turnera subulata</name>
    <dbReference type="NCBI Taxonomy" id="218843"/>
    <lineage>
        <taxon>Eukaryota</taxon>
        <taxon>Viridiplantae</taxon>
        <taxon>Streptophyta</taxon>
        <taxon>Embryophyta</taxon>
        <taxon>Tracheophyta</taxon>
        <taxon>Spermatophyta</taxon>
        <taxon>Magnoliopsida</taxon>
        <taxon>eudicotyledons</taxon>
        <taxon>Gunneridae</taxon>
        <taxon>Pentapetalae</taxon>
        <taxon>rosids</taxon>
        <taxon>fabids</taxon>
        <taxon>Malpighiales</taxon>
        <taxon>Passifloraceae</taxon>
        <taxon>Turnera</taxon>
    </lineage>
</organism>
<evidence type="ECO:0000313" key="4">
    <source>
        <dbReference type="EMBL" id="KAJ4847117.1"/>
    </source>
</evidence>
<keyword evidence="1" id="KW-0862">Zinc</keyword>
<dbReference type="GO" id="GO:0003729">
    <property type="term" value="F:mRNA binding"/>
    <property type="evidence" value="ECO:0007669"/>
    <property type="project" value="TreeGrafter"/>
</dbReference>
<dbReference type="PROSITE" id="PS50103">
    <property type="entry name" value="ZF_C3H1"/>
    <property type="match status" value="1"/>
</dbReference>
<gene>
    <name evidence="4" type="ORF">Tsubulata_050797</name>
</gene>
<dbReference type="Proteomes" id="UP001141552">
    <property type="component" value="Unassembled WGS sequence"/>
</dbReference>
<dbReference type="SMART" id="SM00356">
    <property type="entry name" value="ZnF_C3H1"/>
    <property type="match status" value="1"/>
</dbReference>
<feature type="zinc finger region" description="C3H1-type" evidence="1">
    <location>
        <begin position="23"/>
        <end position="52"/>
    </location>
</feature>
<comment type="caution">
    <text evidence="4">The sequence shown here is derived from an EMBL/GenBank/DDBJ whole genome shotgun (WGS) entry which is preliminary data.</text>
</comment>
<feature type="region of interest" description="Disordered" evidence="2">
    <location>
        <begin position="1"/>
        <end position="22"/>
    </location>
</feature>
<dbReference type="GO" id="GO:0008270">
    <property type="term" value="F:zinc ion binding"/>
    <property type="evidence" value="ECO:0007669"/>
    <property type="project" value="UniProtKB-KW"/>
</dbReference>
<dbReference type="PANTHER" id="PTHR15725:SF14">
    <property type="entry name" value="ZINC FINGER CCCH DOMAIN-CONTAINING PROTEIN 11A"/>
    <property type="match status" value="1"/>
</dbReference>
<sequence>MAAATQPQHPPPPSSSSADEEALKRNTDCVYFLASPLTCKKGSECEYRHSEYARVNPRDCYFWLNASDNKVDLNNNKASKDSVAGSQNNAVVVDKPSDLSSALKEGSIQVLKNDEKFKSATAVAVGKAGESIKRDQGPQLANTSELEIEDGMIVEHGVENQEYEGDDQREEDYVYEQVDEGDYNNEEGENVDAEEEYVDDEDDGDEDDFAKKIGVMFS</sequence>
<reference evidence="4" key="1">
    <citation type="submission" date="2022-02" db="EMBL/GenBank/DDBJ databases">
        <authorList>
            <person name="Henning P.M."/>
            <person name="McCubbin A.G."/>
            <person name="Shore J.S."/>
        </authorList>
    </citation>
    <scope>NUCLEOTIDE SEQUENCE</scope>
    <source>
        <strain evidence="4">F60SS</strain>
        <tissue evidence="4">Leaves</tissue>
    </source>
</reference>
<feature type="domain" description="C3H1-type" evidence="3">
    <location>
        <begin position="23"/>
        <end position="52"/>
    </location>
</feature>
<dbReference type="InterPro" id="IPR000571">
    <property type="entry name" value="Znf_CCCH"/>
</dbReference>
<name>A0A9Q0GE33_9ROSI</name>
<accession>A0A9Q0GE33</accession>
<keyword evidence="5" id="KW-1185">Reference proteome</keyword>
<evidence type="ECO:0000259" key="3">
    <source>
        <dbReference type="PROSITE" id="PS50103"/>
    </source>
</evidence>
<evidence type="ECO:0000256" key="1">
    <source>
        <dbReference type="PROSITE-ProRule" id="PRU00723"/>
    </source>
</evidence>
<dbReference type="OrthoDB" id="1748342at2759"/>
<dbReference type="EMBL" id="JAKUCV010001258">
    <property type="protein sequence ID" value="KAJ4847117.1"/>
    <property type="molecule type" value="Genomic_DNA"/>
</dbReference>
<evidence type="ECO:0000313" key="5">
    <source>
        <dbReference type="Proteomes" id="UP001141552"/>
    </source>
</evidence>
<dbReference type="Gene3D" id="4.10.1000.10">
    <property type="entry name" value="Zinc finger, CCCH-type"/>
    <property type="match status" value="1"/>
</dbReference>
<dbReference type="PANTHER" id="PTHR15725">
    <property type="entry name" value="ZN-FINGER, C-X8-C-X5-C-X3-H TYPE-CONTAINING"/>
    <property type="match status" value="1"/>
</dbReference>
<evidence type="ECO:0000256" key="2">
    <source>
        <dbReference type="SAM" id="MobiDB-lite"/>
    </source>
</evidence>
<dbReference type="AlphaFoldDB" id="A0A9Q0GE33"/>
<feature type="region of interest" description="Disordered" evidence="2">
    <location>
        <begin position="179"/>
        <end position="206"/>
    </location>
</feature>
<keyword evidence="1" id="KW-0863">Zinc-finger</keyword>
<protein>
    <recommendedName>
        <fullName evidence="3">C3H1-type domain-containing protein</fullName>
    </recommendedName>
</protein>
<reference evidence="4" key="2">
    <citation type="journal article" date="2023" name="Plants (Basel)">
        <title>Annotation of the Turnera subulata (Passifloraceae) Draft Genome Reveals the S-Locus Evolved after the Divergence of Turneroideae from Passifloroideae in a Stepwise Manner.</title>
        <authorList>
            <person name="Henning P.M."/>
            <person name="Roalson E.H."/>
            <person name="Mir W."/>
            <person name="McCubbin A.G."/>
            <person name="Shore J.S."/>
        </authorList>
    </citation>
    <scope>NUCLEOTIDE SEQUENCE</scope>
    <source>
        <strain evidence="4">F60SS</strain>
    </source>
</reference>